<reference evidence="1" key="1">
    <citation type="submission" date="2022-04" db="EMBL/GenBank/DDBJ databases">
        <title>Genome of the entomopathogenic fungus Entomophthora muscae.</title>
        <authorList>
            <person name="Elya C."/>
            <person name="Lovett B.R."/>
            <person name="Lee E."/>
            <person name="Macias A.M."/>
            <person name="Hajek A.E."/>
            <person name="De Bivort B.L."/>
            <person name="Kasson M.T."/>
            <person name="De Fine Licht H.H."/>
            <person name="Stajich J.E."/>
        </authorList>
    </citation>
    <scope>NUCLEOTIDE SEQUENCE</scope>
    <source>
        <strain evidence="1">Berkeley</strain>
    </source>
</reference>
<dbReference type="EMBL" id="QTSX02003560">
    <property type="protein sequence ID" value="KAJ9070773.1"/>
    <property type="molecule type" value="Genomic_DNA"/>
</dbReference>
<sequence length="121" mass="13001">MKYAVLLSSFLAVCAPQSTSHQKQKILDEFRYPNGVPPEVPQSYGPNTLAVSPGGMFEFNITSNQPAKNVSHLVAACQIAGGLIENAIKFTNQIKVQVIHGDSDKGCLEGDSNLGMILNCH</sequence>
<gene>
    <name evidence="1" type="ORF">DSO57_1004023</name>
</gene>
<dbReference type="Proteomes" id="UP001165960">
    <property type="component" value="Unassembled WGS sequence"/>
</dbReference>
<accession>A0ACC2T878</accession>
<comment type="caution">
    <text evidence="1">The sequence shown here is derived from an EMBL/GenBank/DDBJ whole genome shotgun (WGS) entry which is preliminary data.</text>
</comment>
<organism evidence="1 2">
    <name type="scientific">Entomophthora muscae</name>
    <dbReference type="NCBI Taxonomy" id="34485"/>
    <lineage>
        <taxon>Eukaryota</taxon>
        <taxon>Fungi</taxon>
        <taxon>Fungi incertae sedis</taxon>
        <taxon>Zoopagomycota</taxon>
        <taxon>Entomophthoromycotina</taxon>
        <taxon>Entomophthoromycetes</taxon>
        <taxon>Entomophthorales</taxon>
        <taxon>Entomophthoraceae</taxon>
        <taxon>Entomophthora</taxon>
    </lineage>
</organism>
<proteinExistence type="predicted"/>
<keyword evidence="2" id="KW-1185">Reference proteome</keyword>
<evidence type="ECO:0000313" key="1">
    <source>
        <dbReference type="EMBL" id="KAJ9070773.1"/>
    </source>
</evidence>
<evidence type="ECO:0000313" key="2">
    <source>
        <dbReference type="Proteomes" id="UP001165960"/>
    </source>
</evidence>
<name>A0ACC2T878_9FUNG</name>
<protein>
    <submittedName>
        <fullName evidence="1">Uncharacterized protein</fullName>
    </submittedName>
</protein>